<dbReference type="PROSITE" id="PS50915">
    <property type="entry name" value="CRYSTALLIN_BETA_GAMMA"/>
    <property type="match status" value="1"/>
</dbReference>
<dbReference type="AlphaFoldDB" id="A0AAY5ETH2"/>
<dbReference type="SMART" id="SM00458">
    <property type="entry name" value="RICIN"/>
    <property type="match status" value="1"/>
</dbReference>
<organism evidence="4 5">
    <name type="scientific">Electrophorus electricus</name>
    <name type="common">Electric eel</name>
    <name type="synonym">Gymnotus electricus</name>
    <dbReference type="NCBI Taxonomy" id="8005"/>
    <lineage>
        <taxon>Eukaryota</taxon>
        <taxon>Metazoa</taxon>
        <taxon>Chordata</taxon>
        <taxon>Craniata</taxon>
        <taxon>Vertebrata</taxon>
        <taxon>Euteleostomi</taxon>
        <taxon>Actinopterygii</taxon>
        <taxon>Neopterygii</taxon>
        <taxon>Teleostei</taxon>
        <taxon>Ostariophysi</taxon>
        <taxon>Gymnotiformes</taxon>
        <taxon>Gymnotoidei</taxon>
        <taxon>Gymnotidae</taxon>
        <taxon>Electrophorus</taxon>
    </lineage>
</organism>
<dbReference type="PANTHER" id="PTHR11818">
    <property type="entry name" value="BETA/GAMMA CRYSTALLIN"/>
    <property type="match status" value="1"/>
</dbReference>
<comment type="similarity">
    <text evidence="1">Belongs to the beta/gamma-crystallin family.</text>
</comment>
<name>A0AAY5ETH2_ELEEL</name>
<dbReference type="Gene3D" id="2.60.20.10">
    <property type="entry name" value="Crystallins"/>
    <property type="match status" value="1"/>
</dbReference>
<dbReference type="Proteomes" id="UP000314983">
    <property type="component" value="Chromosome 17"/>
</dbReference>
<dbReference type="GO" id="GO:0002088">
    <property type="term" value="P:lens development in camera-type eye"/>
    <property type="evidence" value="ECO:0007669"/>
    <property type="project" value="TreeGrafter"/>
</dbReference>
<dbReference type="SUPFAM" id="SSF50370">
    <property type="entry name" value="Ricin B-like lectins"/>
    <property type="match status" value="1"/>
</dbReference>
<keyword evidence="2" id="KW-0677">Repeat</keyword>
<reference evidence="4" key="3">
    <citation type="submission" date="2025-09" db="UniProtKB">
        <authorList>
            <consortium name="Ensembl"/>
        </authorList>
    </citation>
    <scope>IDENTIFICATION</scope>
</reference>
<dbReference type="InterPro" id="IPR011024">
    <property type="entry name" value="G_crystallin-like"/>
</dbReference>
<evidence type="ECO:0000259" key="3">
    <source>
        <dbReference type="PROSITE" id="PS50915"/>
    </source>
</evidence>
<evidence type="ECO:0000256" key="1">
    <source>
        <dbReference type="ARBA" id="ARBA00009646"/>
    </source>
</evidence>
<dbReference type="PROSITE" id="PS50231">
    <property type="entry name" value="RICIN_B_LECTIN"/>
    <property type="match status" value="1"/>
</dbReference>
<dbReference type="Gene3D" id="2.80.10.50">
    <property type="match status" value="1"/>
</dbReference>
<dbReference type="Pfam" id="PF00030">
    <property type="entry name" value="Crystall"/>
    <property type="match status" value="1"/>
</dbReference>
<dbReference type="InterPro" id="IPR050252">
    <property type="entry name" value="Beta/Gamma-Crystallin"/>
</dbReference>
<evidence type="ECO:0000313" key="4">
    <source>
        <dbReference type="Ensembl" id="ENSEEEP00000060178.1"/>
    </source>
</evidence>
<dbReference type="PANTHER" id="PTHR11818:SF38">
    <property type="entry name" value="VERY LARGE A-KINASE ANCHOR PROTEIN"/>
    <property type="match status" value="1"/>
</dbReference>
<dbReference type="GO" id="GO:0007601">
    <property type="term" value="P:visual perception"/>
    <property type="evidence" value="ECO:0007669"/>
    <property type="project" value="TreeGrafter"/>
</dbReference>
<accession>A0AAY5ETH2</accession>
<evidence type="ECO:0000256" key="2">
    <source>
        <dbReference type="ARBA" id="ARBA00022737"/>
    </source>
</evidence>
<dbReference type="SUPFAM" id="SSF49695">
    <property type="entry name" value="gamma-Crystallin-like"/>
    <property type="match status" value="1"/>
</dbReference>
<reference evidence="4 5" key="1">
    <citation type="submission" date="2020-05" db="EMBL/GenBank/DDBJ databases">
        <title>Electrophorus electricus (electric eel) genome, fEleEle1, primary haplotype.</title>
        <authorList>
            <person name="Myers G."/>
            <person name="Meyer A."/>
            <person name="Fedrigo O."/>
            <person name="Formenti G."/>
            <person name="Rhie A."/>
            <person name="Tracey A."/>
            <person name="Sims Y."/>
            <person name="Jarvis E.D."/>
        </authorList>
    </citation>
    <scope>NUCLEOTIDE SEQUENCE [LARGE SCALE GENOMIC DNA]</scope>
</reference>
<keyword evidence="5" id="KW-1185">Reference proteome</keyword>
<dbReference type="GO" id="GO:0005212">
    <property type="term" value="F:structural constituent of eye lens"/>
    <property type="evidence" value="ECO:0007669"/>
    <property type="project" value="TreeGrafter"/>
</dbReference>
<feature type="domain" description="Beta/gamma crystallin 'Greek key'" evidence="3">
    <location>
        <begin position="25"/>
        <end position="66"/>
    </location>
</feature>
<sequence length="203" mass="22651">MFSDCLVSMSPSDEQAGVLCFFATHRWVAYEFDRFKGRQMLLRTGECSCWGEHSGWDTIGSLHPLHQRRAYLHVRSRALGTALTAETTPGPSSPAKLSLRPADRALDAQHWVYAQSLLRSRVDKSCLSVIGTKASVGARVALWTEHGRTHQKWSLNENGTISSHLNRNLVLDQRGGSGIDRDHLILSEFCAGKASQYWDIEAL</sequence>
<proteinExistence type="inferred from homology"/>
<dbReference type="Ensembl" id="ENSEEET00000064702.1">
    <property type="protein sequence ID" value="ENSEEEP00000060178.1"/>
    <property type="gene ID" value="ENSEEEG00000012578.2"/>
</dbReference>
<protein>
    <recommendedName>
        <fullName evidence="3">Beta/gamma crystallin 'Greek key' domain-containing protein</fullName>
    </recommendedName>
</protein>
<dbReference type="InterPro" id="IPR001064">
    <property type="entry name" value="Beta/gamma_crystallin"/>
</dbReference>
<reference evidence="4" key="2">
    <citation type="submission" date="2025-08" db="UniProtKB">
        <authorList>
            <consortium name="Ensembl"/>
        </authorList>
    </citation>
    <scope>IDENTIFICATION</scope>
</reference>
<dbReference type="InterPro" id="IPR000772">
    <property type="entry name" value="Ricin_B_lectin"/>
</dbReference>
<dbReference type="GeneTree" id="ENSGT00940000160816"/>
<dbReference type="Pfam" id="PF00652">
    <property type="entry name" value="Ricin_B_lectin"/>
    <property type="match status" value="1"/>
</dbReference>
<evidence type="ECO:0000313" key="5">
    <source>
        <dbReference type="Proteomes" id="UP000314983"/>
    </source>
</evidence>
<dbReference type="InterPro" id="IPR035992">
    <property type="entry name" value="Ricin_B-like_lectins"/>
</dbReference>
<gene>
    <name evidence="4" type="primary">FXN</name>
</gene>